<feature type="region of interest" description="Disordered" evidence="1">
    <location>
        <begin position="397"/>
        <end position="449"/>
    </location>
</feature>
<dbReference type="PANTHER" id="PTHR12276">
    <property type="entry name" value="EPSIN/ENT-RELATED"/>
    <property type="match status" value="1"/>
</dbReference>
<dbReference type="Proteomes" id="UP001360560">
    <property type="component" value="Unassembled WGS sequence"/>
</dbReference>
<dbReference type="InterPro" id="IPR008942">
    <property type="entry name" value="ENTH_VHS"/>
</dbReference>
<name>A0AAV5QI43_9ASCO</name>
<feature type="domain" description="ENTH" evidence="2">
    <location>
        <begin position="25"/>
        <end position="158"/>
    </location>
</feature>
<proteinExistence type="predicted"/>
<accession>A0AAV5QI43</accession>
<feature type="region of interest" description="Disordered" evidence="1">
    <location>
        <begin position="209"/>
        <end position="323"/>
    </location>
</feature>
<dbReference type="SMART" id="SM00273">
    <property type="entry name" value="ENTH"/>
    <property type="match status" value="1"/>
</dbReference>
<dbReference type="GO" id="GO:0030125">
    <property type="term" value="C:clathrin vesicle coat"/>
    <property type="evidence" value="ECO:0007669"/>
    <property type="project" value="TreeGrafter"/>
</dbReference>
<dbReference type="Pfam" id="PF01417">
    <property type="entry name" value="ENTH"/>
    <property type="match status" value="1"/>
</dbReference>
<sequence>MDLIKEGMKNVSLYEVKKQVRKAQNVVLNYSDMEAKVREATNNEPWGTPSRKMQEIADGTYNYRDREEIVGMIFRRFTEKAANEWRQIYKALILLEYIVKHGSERFVDDARSNMSLISMLKSFQYIDSQGRDQGVNIRNRAKLLIALLNDDNKIRSERKKARENAKKFGGVAGGAPSAASQYGSDFSSTPSFGGAADMVYGDGGVYGARYEEQRPTGGSRSDFEEYDTGSTAAPPITRKTARRSQRRANGTSASAAPAAPQPQVAQDLFSFDDDDEPAATAPTIITQTTTIAASNVDDDDDDFDDFQSAAPSTSATPAPAPSSQFDLLAGLSMNTPTQSQPASSSSILASSYNFSQTTTATTNNITPSYNQPSAAINSVAAKPDAFSSLFSSAKSNNASFKPRQATATTNNNNNNDDLFGDLTSSVPATSSSQPTNSNSNSNDLDLLSF</sequence>
<dbReference type="GO" id="GO:0030276">
    <property type="term" value="F:clathrin binding"/>
    <property type="evidence" value="ECO:0007669"/>
    <property type="project" value="TreeGrafter"/>
</dbReference>
<evidence type="ECO:0000313" key="3">
    <source>
        <dbReference type="EMBL" id="GMM33823.1"/>
    </source>
</evidence>
<dbReference type="SUPFAM" id="SSF48464">
    <property type="entry name" value="ENTH/VHS domain"/>
    <property type="match status" value="1"/>
</dbReference>
<dbReference type="GO" id="GO:0006897">
    <property type="term" value="P:endocytosis"/>
    <property type="evidence" value="ECO:0007669"/>
    <property type="project" value="TreeGrafter"/>
</dbReference>
<organism evidence="3 4">
    <name type="scientific">Saccharomycopsis crataegensis</name>
    <dbReference type="NCBI Taxonomy" id="43959"/>
    <lineage>
        <taxon>Eukaryota</taxon>
        <taxon>Fungi</taxon>
        <taxon>Dikarya</taxon>
        <taxon>Ascomycota</taxon>
        <taxon>Saccharomycotina</taxon>
        <taxon>Saccharomycetes</taxon>
        <taxon>Saccharomycopsidaceae</taxon>
        <taxon>Saccharomycopsis</taxon>
    </lineage>
</organism>
<dbReference type="PANTHER" id="PTHR12276:SF45">
    <property type="entry name" value="CLATHRIN INTERACTOR 1"/>
    <property type="match status" value="1"/>
</dbReference>
<dbReference type="GO" id="GO:0005829">
    <property type="term" value="C:cytosol"/>
    <property type="evidence" value="ECO:0007669"/>
    <property type="project" value="GOC"/>
</dbReference>
<dbReference type="AlphaFoldDB" id="A0AAV5QI43"/>
<feature type="region of interest" description="Disordered" evidence="1">
    <location>
        <begin position="158"/>
        <end position="186"/>
    </location>
</feature>
<protein>
    <submittedName>
        <fullName evidence="3">Ent3 protein</fullName>
    </submittedName>
</protein>
<dbReference type="GO" id="GO:0006895">
    <property type="term" value="P:Golgi to endosome transport"/>
    <property type="evidence" value="ECO:0007669"/>
    <property type="project" value="TreeGrafter"/>
</dbReference>
<dbReference type="CDD" id="cd16992">
    <property type="entry name" value="ENTH_Ent3"/>
    <property type="match status" value="1"/>
</dbReference>
<feature type="compositionally biased region" description="Low complexity" evidence="1">
    <location>
        <begin position="430"/>
        <end position="449"/>
    </location>
</feature>
<dbReference type="GO" id="GO:0005768">
    <property type="term" value="C:endosome"/>
    <property type="evidence" value="ECO:0007669"/>
    <property type="project" value="TreeGrafter"/>
</dbReference>
<reference evidence="3 4" key="1">
    <citation type="journal article" date="2023" name="Elife">
        <title>Identification of key yeast species and microbe-microbe interactions impacting larval growth of Drosophila in the wild.</title>
        <authorList>
            <person name="Mure A."/>
            <person name="Sugiura Y."/>
            <person name="Maeda R."/>
            <person name="Honda K."/>
            <person name="Sakurai N."/>
            <person name="Takahashi Y."/>
            <person name="Watada M."/>
            <person name="Katoh T."/>
            <person name="Gotoh A."/>
            <person name="Gotoh Y."/>
            <person name="Taniguchi I."/>
            <person name="Nakamura K."/>
            <person name="Hayashi T."/>
            <person name="Katayama T."/>
            <person name="Uemura T."/>
            <person name="Hattori Y."/>
        </authorList>
    </citation>
    <scope>NUCLEOTIDE SEQUENCE [LARGE SCALE GENOMIC DNA]</scope>
    <source>
        <strain evidence="3 4">SC-9</strain>
    </source>
</reference>
<dbReference type="FunFam" id="1.25.40.90:FF:000006">
    <property type="entry name" value="Clathrin interactor 1"/>
    <property type="match status" value="1"/>
</dbReference>
<dbReference type="InterPro" id="IPR013809">
    <property type="entry name" value="ENTH"/>
</dbReference>
<comment type="caution">
    <text evidence="3">The sequence shown here is derived from an EMBL/GenBank/DDBJ whole genome shotgun (WGS) entry which is preliminary data.</text>
</comment>
<evidence type="ECO:0000313" key="4">
    <source>
        <dbReference type="Proteomes" id="UP001360560"/>
    </source>
</evidence>
<dbReference type="GeneID" id="90071802"/>
<dbReference type="GO" id="GO:0005543">
    <property type="term" value="F:phospholipid binding"/>
    <property type="evidence" value="ECO:0007669"/>
    <property type="project" value="TreeGrafter"/>
</dbReference>
<dbReference type="PROSITE" id="PS50942">
    <property type="entry name" value="ENTH"/>
    <property type="match status" value="1"/>
</dbReference>
<feature type="compositionally biased region" description="Low complexity" evidence="1">
    <location>
        <begin position="278"/>
        <end position="293"/>
    </location>
</feature>
<feature type="compositionally biased region" description="Acidic residues" evidence="1">
    <location>
        <begin position="296"/>
        <end position="305"/>
    </location>
</feature>
<keyword evidence="4" id="KW-1185">Reference proteome</keyword>
<evidence type="ECO:0000256" key="1">
    <source>
        <dbReference type="SAM" id="MobiDB-lite"/>
    </source>
</evidence>
<dbReference type="Gene3D" id="1.25.40.90">
    <property type="match status" value="1"/>
</dbReference>
<dbReference type="EMBL" id="BTFZ01000002">
    <property type="protein sequence ID" value="GMM33823.1"/>
    <property type="molecule type" value="Genomic_DNA"/>
</dbReference>
<feature type="compositionally biased region" description="Low complexity" evidence="1">
    <location>
        <begin position="252"/>
        <end position="266"/>
    </location>
</feature>
<evidence type="ECO:0000259" key="2">
    <source>
        <dbReference type="PROSITE" id="PS50942"/>
    </source>
</evidence>
<dbReference type="RefSeq" id="XP_064850823.1">
    <property type="nucleotide sequence ID" value="XM_064994751.1"/>
</dbReference>
<feature type="compositionally biased region" description="Low complexity" evidence="1">
    <location>
        <begin position="405"/>
        <end position="415"/>
    </location>
</feature>
<dbReference type="GO" id="GO:0005886">
    <property type="term" value="C:plasma membrane"/>
    <property type="evidence" value="ECO:0007669"/>
    <property type="project" value="TreeGrafter"/>
</dbReference>
<feature type="compositionally biased region" description="Low complexity" evidence="1">
    <location>
        <begin position="306"/>
        <end position="323"/>
    </location>
</feature>
<gene>
    <name evidence="3" type="ORF">DASC09_011480</name>
</gene>